<dbReference type="InterPro" id="IPR044543">
    <property type="entry name" value="YHJQ-like"/>
</dbReference>
<dbReference type="PANTHER" id="PTHR37310:SF1">
    <property type="entry name" value="CYTOPLASMIC PROTEIN"/>
    <property type="match status" value="1"/>
</dbReference>
<evidence type="ECO:0000313" key="2">
    <source>
        <dbReference type="Proteomes" id="UP001163266"/>
    </source>
</evidence>
<proteinExistence type="predicted"/>
<gene>
    <name evidence="1" type="ORF">OMP39_00075</name>
</gene>
<accession>A0ABY6MSN4</accession>
<dbReference type="Proteomes" id="UP001163266">
    <property type="component" value="Chromosome"/>
</dbReference>
<dbReference type="Gene3D" id="1.20.1270.360">
    <property type="match status" value="1"/>
</dbReference>
<dbReference type="PANTHER" id="PTHR37310">
    <property type="entry name" value="CYTOPLASMIC PROTEIN-RELATED"/>
    <property type="match status" value="1"/>
</dbReference>
<organism evidence="1 2">
    <name type="scientific">Caldimonas aquatica</name>
    <dbReference type="NCBI Taxonomy" id="376175"/>
    <lineage>
        <taxon>Bacteria</taxon>
        <taxon>Pseudomonadati</taxon>
        <taxon>Pseudomonadota</taxon>
        <taxon>Betaproteobacteria</taxon>
        <taxon>Burkholderiales</taxon>
        <taxon>Sphaerotilaceae</taxon>
        <taxon>Caldimonas</taxon>
    </lineage>
</organism>
<name>A0ABY6MSN4_9BURK</name>
<reference evidence="1" key="1">
    <citation type="submission" date="2022-10" db="EMBL/GenBank/DDBJ databases">
        <title>Complete genome sequence of Schlegelella aquatica LMG 23380.</title>
        <authorList>
            <person name="Musilova J."/>
            <person name="Kourilova X."/>
            <person name="Bezdicek M."/>
            <person name="Hermankova K."/>
            <person name="Obruca S."/>
            <person name="Sedlar K."/>
        </authorList>
    </citation>
    <scope>NUCLEOTIDE SEQUENCE</scope>
    <source>
        <strain evidence="1">LMG 23380</strain>
    </source>
</reference>
<dbReference type="EMBL" id="CP110257">
    <property type="protein sequence ID" value="UZD55030.1"/>
    <property type="molecule type" value="Genomic_DNA"/>
</dbReference>
<evidence type="ECO:0000313" key="1">
    <source>
        <dbReference type="EMBL" id="UZD55030.1"/>
    </source>
</evidence>
<dbReference type="CDD" id="cd08026">
    <property type="entry name" value="DUF326"/>
    <property type="match status" value="1"/>
</dbReference>
<keyword evidence="2" id="KW-1185">Reference proteome</keyword>
<dbReference type="RefSeq" id="WP_264892780.1">
    <property type="nucleotide sequence ID" value="NZ_CP110257.1"/>
</dbReference>
<protein>
    <submittedName>
        <fullName evidence="1">Four-helix bundle copper-binding protein</fullName>
    </submittedName>
</protein>
<dbReference type="Pfam" id="PF03860">
    <property type="entry name" value="Csp"/>
    <property type="match status" value="1"/>
</dbReference>
<dbReference type="InterPro" id="IPR005560">
    <property type="entry name" value="Csp_YhjQ"/>
</dbReference>
<sequence length="110" mass="11752">MAHETYASCIAACNACADACDHCATACLQENDVKMMARCIALDIDCAAICRLAAGAMARGSENAKAICALCADICQRCGDECAQHKHDHCQQCAQACRRCAEECRRMAAM</sequence>